<dbReference type="EMBL" id="JAHKSW010000029">
    <property type="protein sequence ID" value="KAG7313860.1"/>
    <property type="molecule type" value="Genomic_DNA"/>
</dbReference>
<evidence type="ECO:0000313" key="3">
    <source>
        <dbReference type="Proteomes" id="UP000824219"/>
    </source>
</evidence>
<protein>
    <submittedName>
        <fullName evidence="2">Uncharacterized protein</fullName>
    </submittedName>
</protein>
<evidence type="ECO:0000256" key="1">
    <source>
        <dbReference type="SAM" id="SignalP"/>
    </source>
</evidence>
<organism evidence="2 3">
    <name type="scientific">Hemibagrus wyckioides</name>
    <dbReference type="NCBI Taxonomy" id="337641"/>
    <lineage>
        <taxon>Eukaryota</taxon>
        <taxon>Metazoa</taxon>
        <taxon>Chordata</taxon>
        <taxon>Craniata</taxon>
        <taxon>Vertebrata</taxon>
        <taxon>Euteleostomi</taxon>
        <taxon>Actinopterygii</taxon>
        <taxon>Neopterygii</taxon>
        <taxon>Teleostei</taxon>
        <taxon>Ostariophysi</taxon>
        <taxon>Siluriformes</taxon>
        <taxon>Bagridae</taxon>
        <taxon>Hemibagrus</taxon>
    </lineage>
</organism>
<name>A0A9D3N3K5_9TELE</name>
<comment type="caution">
    <text evidence="2">The sequence shown here is derived from an EMBL/GenBank/DDBJ whole genome shotgun (WGS) entry which is preliminary data.</text>
</comment>
<feature type="chain" id="PRO_5038439041" evidence="1">
    <location>
        <begin position="20"/>
        <end position="509"/>
    </location>
</feature>
<dbReference type="AlphaFoldDB" id="A0A9D3N3K5"/>
<sequence length="509" mass="58729">MEWTRFLFCLALFFVSTTASTIETLHKIEDLKNKTFGHEYPRHGLLLLYWLANHISIGQSEDILLHFDPARQDYGFRYYESSSETGTPLPYLDDSSDRAYYSLGSLSSETVRTKLPPYVTQDYYNAFEDPKRDLDRIVLRVSRTNPNQADKVYITQAVSNEQDADYDPDETFEINPNLLTQVQILKTPLDLIQILESHVSGAQNSDDPRLVLSKDQLLYHLKHSDKHLQTIFEDPGMRWLLILAGYDIDNRYNIHKKAWSCPADEPIQHDQISRDPETLCEGHSTVKIEVKSTEDGYAKIIWSGLPKNILKMNSTIILFSSDTSDELERFTAIGGQTSGSYETYLALNHGIHPRLVAFNFVFEFGFIGLRYSVIWRGSQFDEANRVIPTKITGYNASLQLYTTGGYACARIYIRNSFTDWKSEFANSWVSFYTSDQELDHNYKHYQWVTKFSKVENTEEYLIYEYKSSMSIGPGVQARFIFSRGRVLSRIFRSSATVKARTVPWESVKN</sequence>
<proteinExistence type="predicted"/>
<dbReference type="OrthoDB" id="8446997at2759"/>
<evidence type="ECO:0000313" key="2">
    <source>
        <dbReference type="EMBL" id="KAG7313860.1"/>
    </source>
</evidence>
<dbReference type="PANTHER" id="PTHR38706">
    <property type="entry name" value="SI:CH211-198C19.1-RELATED"/>
    <property type="match status" value="1"/>
</dbReference>
<gene>
    <name evidence="2" type="ORF">KOW79_022356</name>
</gene>
<keyword evidence="1" id="KW-0732">Signal</keyword>
<accession>A0A9D3N3K5</accession>
<feature type="signal peptide" evidence="1">
    <location>
        <begin position="1"/>
        <end position="19"/>
    </location>
</feature>
<reference evidence="2 3" key="1">
    <citation type="submission" date="2021-06" db="EMBL/GenBank/DDBJ databases">
        <title>Chromosome-level genome assembly of the red-tail catfish (Hemibagrus wyckioides).</title>
        <authorList>
            <person name="Shao F."/>
        </authorList>
    </citation>
    <scope>NUCLEOTIDE SEQUENCE [LARGE SCALE GENOMIC DNA]</scope>
    <source>
        <strain evidence="2">EC202008001</strain>
        <tissue evidence="2">Blood</tissue>
    </source>
</reference>
<dbReference type="PANTHER" id="PTHR38706:SF2">
    <property type="match status" value="1"/>
</dbReference>
<keyword evidence="3" id="KW-1185">Reference proteome</keyword>
<dbReference type="Proteomes" id="UP000824219">
    <property type="component" value="Linkage Group LG29"/>
</dbReference>